<reference evidence="9" key="1">
    <citation type="submission" date="2019-04" db="EMBL/GenBank/DDBJ databases">
        <title>Friends and foes A comparative genomics studyof 23 Aspergillus species from section Flavi.</title>
        <authorList>
            <consortium name="DOE Joint Genome Institute"/>
            <person name="Kjaerbolling I."/>
            <person name="Vesth T."/>
            <person name="Frisvad J.C."/>
            <person name="Nybo J.L."/>
            <person name="Theobald S."/>
            <person name="Kildgaard S."/>
            <person name="Isbrandt T."/>
            <person name="Kuo A."/>
            <person name="Sato A."/>
            <person name="Lyhne E.K."/>
            <person name="Kogle M.E."/>
            <person name="Wiebenga A."/>
            <person name="Kun R.S."/>
            <person name="Lubbers R.J."/>
            <person name="Makela M.R."/>
            <person name="Barry K."/>
            <person name="Chovatia M."/>
            <person name="Clum A."/>
            <person name="Daum C."/>
            <person name="Haridas S."/>
            <person name="He G."/>
            <person name="LaButti K."/>
            <person name="Lipzen A."/>
            <person name="Mondo S."/>
            <person name="Riley R."/>
            <person name="Salamov A."/>
            <person name="Simmons B.A."/>
            <person name="Magnuson J.K."/>
            <person name="Henrissat B."/>
            <person name="Mortensen U.H."/>
            <person name="Larsen T.O."/>
            <person name="Devries R.P."/>
            <person name="Grigoriev I.V."/>
            <person name="Machida M."/>
            <person name="Baker S.E."/>
            <person name="Andersen M.R."/>
        </authorList>
    </citation>
    <scope>NUCLEOTIDE SEQUENCE [LARGE SCALE GENOMIC DNA]</scope>
    <source>
        <strain evidence="9">IBT 14317</strain>
    </source>
</reference>
<keyword evidence="6 8" id="KW-0408">Iron</keyword>
<dbReference type="InterPro" id="IPR002403">
    <property type="entry name" value="Cyt_P450_E_grp-IV"/>
</dbReference>
<dbReference type="GO" id="GO:0020037">
    <property type="term" value="F:heme binding"/>
    <property type="evidence" value="ECO:0007669"/>
    <property type="project" value="InterPro"/>
</dbReference>
<evidence type="ECO:0000256" key="3">
    <source>
        <dbReference type="ARBA" id="ARBA00022617"/>
    </source>
</evidence>
<dbReference type="AlphaFoldDB" id="A0A5N7CQE5"/>
<name>A0A5N7CQE5_PETAA</name>
<sequence length="546" mass="62218">MLGGTSRSFFSSGQQDIAAGEWTQFHYLVYLPIVLLFAWRLWAFTISPRLYQGQLEYLPYWIPYIGHVIPFYRNSNALFALAKKQFNRKLCTLRVVGEDIVMVTTAAQIATVEKDTQTFGFEPFLDLMYDEVAKVSRDSKSILWQTRAEGFVSHSSKPRPLTLAHSGVALLHKQLLQADPMHRLMANTLPYLSKTLQWDSFYETSVLASAANVKVISLDRLSRDVIMDAQTSAFLGPRLLELEPDFRTILKWWDTNSWKVWYKLPPFLAKSATCPRDRLIDVMLQYYSIPAEQRPGCVPFVNEVYDEYKHAGLPDQDIAGIVVTILWGLNSNVHLLSYWMIAHLMNNPTVVGQIREEIAPMMMSIDFSFTGDGSSLAERTKDHLLKSCPIFNSTFNETLRFTATGSSLRQAMRDTILDGCRIPKGTSLIIPQRVQTMNEAVFGPDYETFDCYRFLRNKSVLRKADFRGFGGGATMCSGRYVGKHAVLSFLAILFWRYDLEMVKLEQDVLGVKGKHFPRLDETKPSLGPGHPMYGDDMFLKVTPRKL</sequence>
<dbReference type="OrthoDB" id="1470350at2759"/>
<gene>
    <name evidence="9" type="ORF">BDV23DRAFT_144416</name>
</gene>
<dbReference type="GO" id="GO:0005506">
    <property type="term" value="F:iron ion binding"/>
    <property type="evidence" value="ECO:0007669"/>
    <property type="project" value="InterPro"/>
</dbReference>
<evidence type="ECO:0000256" key="5">
    <source>
        <dbReference type="ARBA" id="ARBA00023002"/>
    </source>
</evidence>
<organism evidence="9">
    <name type="scientific">Petromyces alliaceus</name>
    <name type="common">Aspergillus alliaceus</name>
    <dbReference type="NCBI Taxonomy" id="209559"/>
    <lineage>
        <taxon>Eukaryota</taxon>
        <taxon>Fungi</taxon>
        <taxon>Dikarya</taxon>
        <taxon>Ascomycota</taxon>
        <taxon>Pezizomycotina</taxon>
        <taxon>Eurotiomycetes</taxon>
        <taxon>Eurotiomycetidae</taxon>
        <taxon>Eurotiales</taxon>
        <taxon>Aspergillaceae</taxon>
        <taxon>Aspergillus</taxon>
        <taxon>Aspergillus subgen. Circumdati</taxon>
    </lineage>
</organism>
<evidence type="ECO:0000313" key="9">
    <source>
        <dbReference type="EMBL" id="KAE8396129.1"/>
    </source>
</evidence>
<protein>
    <submittedName>
        <fullName evidence="9">Putative cytochrome P450</fullName>
    </submittedName>
</protein>
<dbReference type="InterPro" id="IPR050529">
    <property type="entry name" value="CYP450_sterol_14alpha_dmase"/>
</dbReference>
<dbReference type="GO" id="GO:0016705">
    <property type="term" value="F:oxidoreductase activity, acting on paired donors, with incorporation or reduction of molecular oxygen"/>
    <property type="evidence" value="ECO:0007669"/>
    <property type="project" value="InterPro"/>
</dbReference>
<dbReference type="PANTHER" id="PTHR24304">
    <property type="entry name" value="CYTOCHROME P450 FAMILY 7"/>
    <property type="match status" value="1"/>
</dbReference>
<dbReference type="GO" id="GO:0008395">
    <property type="term" value="F:steroid hydroxylase activity"/>
    <property type="evidence" value="ECO:0007669"/>
    <property type="project" value="TreeGrafter"/>
</dbReference>
<dbReference type="InterPro" id="IPR001128">
    <property type="entry name" value="Cyt_P450"/>
</dbReference>
<evidence type="ECO:0000256" key="7">
    <source>
        <dbReference type="ARBA" id="ARBA00023033"/>
    </source>
</evidence>
<keyword evidence="4 8" id="KW-0479">Metal-binding</keyword>
<comment type="cofactor">
    <cofactor evidence="1 8">
        <name>heme</name>
        <dbReference type="ChEBI" id="CHEBI:30413"/>
    </cofactor>
</comment>
<evidence type="ECO:0000256" key="4">
    <source>
        <dbReference type="ARBA" id="ARBA00022723"/>
    </source>
</evidence>
<keyword evidence="3 8" id="KW-0349">Heme</keyword>
<dbReference type="EMBL" id="ML735216">
    <property type="protein sequence ID" value="KAE8396129.1"/>
    <property type="molecule type" value="Genomic_DNA"/>
</dbReference>
<dbReference type="Pfam" id="PF00067">
    <property type="entry name" value="p450"/>
    <property type="match status" value="1"/>
</dbReference>
<accession>A0A5N7CQE5</accession>
<keyword evidence="5" id="KW-0560">Oxidoreductase</keyword>
<evidence type="ECO:0000256" key="2">
    <source>
        <dbReference type="ARBA" id="ARBA00010617"/>
    </source>
</evidence>
<dbReference type="InterPro" id="IPR036396">
    <property type="entry name" value="Cyt_P450_sf"/>
</dbReference>
<evidence type="ECO:0000256" key="1">
    <source>
        <dbReference type="ARBA" id="ARBA00001971"/>
    </source>
</evidence>
<comment type="similarity">
    <text evidence="2">Belongs to the cytochrome P450 family.</text>
</comment>
<evidence type="ECO:0000256" key="8">
    <source>
        <dbReference type="PIRSR" id="PIRSR602403-1"/>
    </source>
</evidence>
<dbReference type="Proteomes" id="UP000326877">
    <property type="component" value="Unassembled WGS sequence"/>
</dbReference>
<dbReference type="CDD" id="cd11040">
    <property type="entry name" value="CYP7_CYP8-like"/>
    <property type="match status" value="1"/>
</dbReference>
<keyword evidence="7" id="KW-0503">Monooxygenase</keyword>
<dbReference type="PRINTS" id="PR00465">
    <property type="entry name" value="EP450IV"/>
</dbReference>
<dbReference type="PANTHER" id="PTHR24304:SF2">
    <property type="entry name" value="24-HYDROXYCHOLESTEROL 7-ALPHA-HYDROXYLASE"/>
    <property type="match status" value="1"/>
</dbReference>
<evidence type="ECO:0000256" key="6">
    <source>
        <dbReference type="ARBA" id="ARBA00023004"/>
    </source>
</evidence>
<proteinExistence type="inferred from homology"/>
<dbReference type="Gene3D" id="1.10.630.10">
    <property type="entry name" value="Cytochrome P450"/>
    <property type="match status" value="1"/>
</dbReference>
<feature type="binding site" description="axial binding residue" evidence="8">
    <location>
        <position position="476"/>
    </location>
    <ligand>
        <name>heme</name>
        <dbReference type="ChEBI" id="CHEBI:30413"/>
    </ligand>
    <ligandPart>
        <name>Fe</name>
        <dbReference type="ChEBI" id="CHEBI:18248"/>
    </ligandPart>
</feature>
<dbReference type="SUPFAM" id="SSF48264">
    <property type="entry name" value="Cytochrome P450"/>
    <property type="match status" value="1"/>
</dbReference>